<evidence type="ECO:0000313" key="1">
    <source>
        <dbReference type="EMBL" id="RBP15609.1"/>
    </source>
</evidence>
<comment type="caution">
    <text evidence="1">The sequence shown here is derived from an EMBL/GenBank/DDBJ whole genome shotgun (WGS) entry which is preliminary data.</text>
</comment>
<keyword evidence="2" id="KW-1185">Reference proteome</keyword>
<dbReference type="GO" id="GO:0110001">
    <property type="term" value="C:toxin-antitoxin complex"/>
    <property type="evidence" value="ECO:0007669"/>
    <property type="project" value="InterPro"/>
</dbReference>
<dbReference type="Proteomes" id="UP000253529">
    <property type="component" value="Unassembled WGS sequence"/>
</dbReference>
<evidence type="ECO:0000313" key="2">
    <source>
        <dbReference type="Proteomes" id="UP000253529"/>
    </source>
</evidence>
<dbReference type="Pfam" id="PF09907">
    <property type="entry name" value="HigB_toxin"/>
    <property type="match status" value="1"/>
</dbReference>
<dbReference type="AlphaFoldDB" id="A0A366FPG7"/>
<dbReference type="InterPro" id="IPR018669">
    <property type="entry name" value="Toxin_HigB"/>
</dbReference>
<dbReference type="GO" id="GO:0003723">
    <property type="term" value="F:RNA binding"/>
    <property type="evidence" value="ECO:0007669"/>
    <property type="project" value="InterPro"/>
</dbReference>
<dbReference type="GO" id="GO:0004519">
    <property type="term" value="F:endonuclease activity"/>
    <property type="evidence" value="ECO:0007669"/>
    <property type="project" value="InterPro"/>
</dbReference>
<dbReference type="EMBL" id="QNRK01000008">
    <property type="protein sequence ID" value="RBP15609.1"/>
    <property type="molecule type" value="Genomic_DNA"/>
</dbReference>
<proteinExistence type="predicted"/>
<sequence length="105" mass="12023">MLSVAMRVIAKSVLIRFAEQHPETRPSLDRWHALFKAAEWGTADEVQRAAPKAKVLNGERVRFEVAGGNYRMVVAFDFRRRIAFIKFIGSHAEYDKVDALEVSQF</sequence>
<gene>
    <name evidence="1" type="ORF">DFR50_108166</name>
</gene>
<protein>
    <submittedName>
        <fullName evidence="1">mRNA interferase HigB</fullName>
    </submittedName>
</protein>
<accession>A0A366FPG7</accession>
<reference evidence="1 2" key="1">
    <citation type="submission" date="2018-06" db="EMBL/GenBank/DDBJ databases">
        <title>Genomic Encyclopedia of Type Strains, Phase IV (KMG-IV): sequencing the most valuable type-strain genomes for metagenomic binning, comparative biology and taxonomic classification.</title>
        <authorList>
            <person name="Goeker M."/>
        </authorList>
    </citation>
    <scope>NUCLEOTIDE SEQUENCE [LARGE SCALE GENOMIC DNA]</scope>
    <source>
        <strain evidence="1 2">DSM 24875</strain>
    </source>
</reference>
<organism evidence="1 2">
    <name type="scientific">Roseiarcus fermentans</name>
    <dbReference type="NCBI Taxonomy" id="1473586"/>
    <lineage>
        <taxon>Bacteria</taxon>
        <taxon>Pseudomonadati</taxon>
        <taxon>Pseudomonadota</taxon>
        <taxon>Alphaproteobacteria</taxon>
        <taxon>Hyphomicrobiales</taxon>
        <taxon>Roseiarcaceae</taxon>
        <taxon>Roseiarcus</taxon>
    </lineage>
</organism>
<name>A0A366FPG7_9HYPH</name>